<organism evidence="1 2">
    <name type="scientific">Gracilariopsis chorda</name>
    <dbReference type="NCBI Taxonomy" id="448386"/>
    <lineage>
        <taxon>Eukaryota</taxon>
        <taxon>Rhodophyta</taxon>
        <taxon>Florideophyceae</taxon>
        <taxon>Rhodymeniophycidae</taxon>
        <taxon>Gracilariales</taxon>
        <taxon>Gracilariaceae</taxon>
        <taxon>Gracilariopsis</taxon>
    </lineage>
</organism>
<reference evidence="1 2" key="1">
    <citation type="journal article" date="2018" name="Mol. Biol. Evol.">
        <title>Analysis of the draft genome of the red seaweed Gracilariopsis chorda provides insights into genome size evolution in Rhodophyta.</title>
        <authorList>
            <person name="Lee J."/>
            <person name="Yang E.C."/>
            <person name="Graf L."/>
            <person name="Yang J.H."/>
            <person name="Qiu H."/>
            <person name="Zel Zion U."/>
            <person name="Chan C.X."/>
            <person name="Stephens T.G."/>
            <person name="Weber A.P.M."/>
            <person name="Boo G.H."/>
            <person name="Boo S.M."/>
            <person name="Kim K.M."/>
            <person name="Shin Y."/>
            <person name="Jung M."/>
            <person name="Lee S.J."/>
            <person name="Yim H.S."/>
            <person name="Lee J.H."/>
            <person name="Bhattacharya D."/>
            <person name="Yoon H.S."/>
        </authorList>
    </citation>
    <scope>NUCLEOTIDE SEQUENCE [LARGE SCALE GENOMIC DNA]</scope>
    <source>
        <strain evidence="1 2">SKKU-2015</strain>
        <tissue evidence="1">Whole body</tissue>
    </source>
</reference>
<dbReference type="EMBL" id="NBIV01000032">
    <property type="protein sequence ID" value="PXF46881.1"/>
    <property type="molecule type" value="Genomic_DNA"/>
</dbReference>
<dbReference type="Proteomes" id="UP000247409">
    <property type="component" value="Unassembled WGS sequence"/>
</dbReference>
<proteinExistence type="predicted"/>
<dbReference type="SUPFAM" id="SSF56112">
    <property type="entry name" value="Protein kinase-like (PK-like)"/>
    <property type="match status" value="1"/>
</dbReference>
<name>A0A2V3IXP1_9FLOR</name>
<evidence type="ECO:0008006" key="3">
    <source>
        <dbReference type="Google" id="ProtNLM"/>
    </source>
</evidence>
<evidence type="ECO:0000313" key="2">
    <source>
        <dbReference type="Proteomes" id="UP000247409"/>
    </source>
</evidence>
<dbReference type="InterPro" id="IPR011009">
    <property type="entry name" value="Kinase-like_dom_sf"/>
</dbReference>
<dbReference type="OrthoDB" id="13148at2759"/>
<comment type="caution">
    <text evidence="1">The sequence shown here is derived from an EMBL/GenBank/DDBJ whole genome shotgun (WGS) entry which is preliminary data.</text>
</comment>
<accession>A0A2V3IXP1</accession>
<dbReference type="AlphaFoldDB" id="A0A2V3IXP1"/>
<gene>
    <name evidence="1" type="ORF">BWQ96_03410</name>
</gene>
<evidence type="ECO:0000313" key="1">
    <source>
        <dbReference type="EMBL" id="PXF46881.1"/>
    </source>
</evidence>
<sequence>MRTIHICPPDRTPHPYIVVIANTDRSRVIVKHNNDGKLCFPRLECPEIPFYGQKVCECISERFEKVCGTKYELILLYSTINDHFNDHIRPIFSAFHCLSPNENETGMPVAPACKQYRWMMTREVDEQLNLVGEENSRWIDDTKDFESFFFMMRDSEYKRQENEYGVRPWEVPGWFTSTSNAASSTLAKLGYELQGKFEQFQVTHGTAAVLRANTNKGRVYLKASNGIEGNVTSLVAGFAPHLARKPIFVSDENQWMLMNDQGEPVDDDTRPEDFGRLLIEVGKLQLQSLHHIEALKDVGLRVETSESLIRQTKSLLSDKCVLEKLGRLEEFQTHERDGLPDIELHSTALYALLQEWYDNGKCPLTLVHGDITGNVLKAEDGSFVLFDWGAARIDIPLSDTFCFTGSVTHQIMEEYLNLWEKYAPASDLRKLLEIVSIQASLVCMFALFDGEDWILSDENVRTLASILVDAKTVAEKRNL</sequence>
<keyword evidence="2" id="KW-1185">Reference proteome</keyword>
<protein>
    <recommendedName>
        <fullName evidence="3">Aminoglycoside phosphotransferase domain-containing protein</fullName>
    </recommendedName>
</protein>